<comment type="subcellular location">
    <subcellularLocation>
        <location evidence="1 7">Mitochondrion</location>
    </subcellularLocation>
</comment>
<evidence type="ECO:0000313" key="9">
    <source>
        <dbReference type="RefSeq" id="XP_011298324.1"/>
    </source>
</evidence>
<keyword evidence="8" id="KW-1185">Reference proteome</keyword>
<dbReference type="EC" id="2.1.1.320" evidence="7"/>
<evidence type="ECO:0000256" key="3">
    <source>
        <dbReference type="ARBA" id="ARBA00022603"/>
    </source>
</evidence>
<accession>A0A9R1SW23</accession>
<keyword evidence="5 7" id="KW-0496">Mitochondrion</keyword>
<dbReference type="PANTHER" id="PTHR12049:SF7">
    <property type="entry name" value="PROTEIN ARGININE METHYLTRANSFERASE NDUFAF7, MITOCHONDRIAL"/>
    <property type="match status" value="1"/>
</dbReference>
<reference evidence="9" key="1">
    <citation type="submission" date="2025-08" db="UniProtKB">
        <authorList>
            <consortium name="RefSeq"/>
        </authorList>
    </citation>
    <scope>IDENTIFICATION</scope>
    <source>
        <strain evidence="9">USDA-PBARC FA_bdor</strain>
        <tissue evidence="9">Whole organism</tissue>
    </source>
</reference>
<evidence type="ECO:0000313" key="8">
    <source>
        <dbReference type="Proteomes" id="UP000694866"/>
    </source>
</evidence>
<proteinExistence type="inferred from homology"/>
<dbReference type="InterPro" id="IPR029063">
    <property type="entry name" value="SAM-dependent_MTases_sf"/>
</dbReference>
<evidence type="ECO:0000256" key="5">
    <source>
        <dbReference type="ARBA" id="ARBA00023128"/>
    </source>
</evidence>
<dbReference type="GeneID" id="105263670"/>
<dbReference type="GO" id="GO:0032259">
    <property type="term" value="P:methylation"/>
    <property type="evidence" value="ECO:0007669"/>
    <property type="project" value="UniProtKB-KW"/>
</dbReference>
<dbReference type="GO" id="GO:0005739">
    <property type="term" value="C:mitochondrion"/>
    <property type="evidence" value="ECO:0007669"/>
    <property type="project" value="UniProtKB-SubCell"/>
</dbReference>
<name>A0A9R1SW23_9HYME</name>
<organism evidence="8 9">
    <name type="scientific">Fopius arisanus</name>
    <dbReference type="NCBI Taxonomy" id="64838"/>
    <lineage>
        <taxon>Eukaryota</taxon>
        <taxon>Metazoa</taxon>
        <taxon>Ecdysozoa</taxon>
        <taxon>Arthropoda</taxon>
        <taxon>Hexapoda</taxon>
        <taxon>Insecta</taxon>
        <taxon>Pterygota</taxon>
        <taxon>Neoptera</taxon>
        <taxon>Endopterygota</taxon>
        <taxon>Hymenoptera</taxon>
        <taxon>Apocrita</taxon>
        <taxon>Ichneumonoidea</taxon>
        <taxon>Braconidae</taxon>
        <taxon>Opiinae</taxon>
        <taxon>Fopius</taxon>
    </lineage>
</organism>
<dbReference type="Proteomes" id="UP000694866">
    <property type="component" value="Unplaced"/>
</dbReference>
<protein>
    <recommendedName>
        <fullName evidence="7">Protein arginine methyltransferase NDUFAF7</fullName>
        <ecNumber evidence="7">2.1.1.320</ecNumber>
    </recommendedName>
</protein>
<dbReference type="AlphaFoldDB" id="A0A9R1SW23"/>
<evidence type="ECO:0000256" key="4">
    <source>
        <dbReference type="ARBA" id="ARBA00022679"/>
    </source>
</evidence>
<dbReference type="InterPro" id="IPR003788">
    <property type="entry name" value="NDUFAF7"/>
</dbReference>
<comment type="catalytic activity">
    <reaction evidence="6 7">
        <text>L-arginyl-[protein] + 2 S-adenosyl-L-methionine = N(omega),N(omega)'-dimethyl-L-arginyl-[protein] + 2 S-adenosyl-L-homocysteine + 2 H(+)</text>
        <dbReference type="Rhea" id="RHEA:48108"/>
        <dbReference type="Rhea" id="RHEA-COMP:10532"/>
        <dbReference type="Rhea" id="RHEA-COMP:11992"/>
        <dbReference type="ChEBI" id="CHEBI:15378"/>
        <dbReference type="ChEBI" id="CHEBI:29965"/>
        <dbReference type="ChEBI" id="CHEBI:57856"/>
        <dbReference type="ChEBI" id="CHEBI:59789"/>
        <dbReference type="ChEBI" id="CHEBI:88221"/>
        <dbReference type="EC" id="2.1.1.320"/>
    </reaction>
</comment>
<dbReference type="KEGG" id="fas:105263670"/>
<dbReference type="Gene3D" id="3.40.50.12710">
    <property type="match status" value="1"/>
</dbReference>
<evidence type="ECO:0000256" key="1">
    <source>
        <dbReference type="ARBA" id="ARBA00004173"/>
    </source>
</evidence>
<keyword evidence="4 7" id="KW-0808">Transferase</keyword>
<dbReference type="GO" id="GO:0035243">
    <property type="term" value="F:protein-arginine omega-N symmetric methyltransferase activity"/>
    <property type="evidence" value="ECO:0007669"/>
    <property type="project" value="UniProtKB-EC"/>
</dbReference>
<dbReference type="OrthoDB" id="438553at2759"/>
<sequence length="438" mass="49960">MRLFFSSKSHLLSTRNGKFWCDTSKTLSKCCHRSVESTISTKQEKSHMFKYLHSKMKACGPITVAEYMKEALTHPTEGYYMKRDVFGSQGDFITSPEISQLFGEMIGVWVLSEWRKFSNDPLQLVELGPGRGTLSKDILKVFKQFAVGNKISIHLVEVSPALSAIQATNLCVSSKEIEMNGCLKHYREGTTQEGNRVFWYNSVHDVPRKFSVFIAHEFFDALPIHKFHKNSGYWSEIFIDIDPTGQKFRYVTSKSPTLASKLLIDELETRSHVEISPQTLSIIDYLATFLQECGGFSLIADYGHSGEKTDTFRAFKDHKQQDPLDNPGNADLTADVDFSSIRKIATRDNRTIIFGPVEQREFLMQLGIDVRLNMLLQKCPKEHRQELEAGYHMIIDEDKMGTCFKMLAMFPAVLKEHLTKYPVTGFFEKIVLPTSQVT</sequence>
<evidence type="ECO:0000256" key="2">
    <source>
        <dbReference type="ARBA" id="ARBA00005891"/>
    </source>
</evidence>
<evidence type="ECO:0000256" key="6">
    <source>
        <dbReference type="ARBA" id="ARBA00048612"/>
    </source>
</evidence>
<evidence type="ECO:0000256" key="7">
    <source>
        <dbReference type="RuleBase" id="RU364114"/>
    </source>
</evidence>
<dbReference type="RefSeq" id="XP_011298324.1">
    <property type="nucleotide sequence ID" value="XM_011300022.1"/>
</dbReference>
<comment type="similarity">
    <text evidence="2 7">Belongs to the NDUFAF7 family.</text>
</comment>
<comment type="function">
    <text evidence="7">Arginine methyltransferase involved in the assembly or stability of mitochondrial NADH:ubiquinone oxidoreductase complex (complex I).</text>
</comment>
<dbReference type="Pfam" id="PF02636">
    <property type="entry name" value="Methyltransf_28"/>
    <property type="match status" value="1"/>
</dbReference>
<gene>
    <name evidence="9" type="primary">LOC105263670</name>
</gene>
<dbReference type="InterPro" id="IPR038375">
    <property type="entry name" value="NDUFAF7_sf"/>
</dbReference>
<keyword evidence="3 7" id="KW-0489">Methyltransferase</keyword>
<dbReference type="GO" id="GO:0032981">
    <property type="term" value="P:mitochondrial respiratory chain complex I assembly"/>
    <property type="evidence" value="ECO:0007669"/>
    <property type="project" value="TreeGrafter"/>
</dbReference>
<dbReference type="PANTHER" id="PTHR12049">
    <property type="entry name" value="PROTEIN ARGININE METHYLTRANSFERASE NDUFAF7, MITOCHONDRIAL"/>
    <property type="match status" value="1"/>
</dbReference>
<dbReference type="SUPFAM" id="SSF53335">
    <property type="entry name" value="S-adenosyl-L-methionine-dependent methyltransferases"/>
    <property type="match status" value="1"/>
</dbReference>